<sequence length="102" mass="11322">MTYWSQPVFQDSEIQNPCYDEAVHQPCLVCRDTPALASHSLSKLLQGELVRKGELVKLGIHSDVDLETLVLLGPDEVAELLDQASLTNFEKASLRNALKNIC</sequence>
<name>A0AA38KSW8_9AGAR</name>
<dbReference type="Proteomes" id="UP001163798">
    <property type="component" value="Unassembled WGS sequence"/>
</dbReference>
<dbReference type="EMBL" id="MU794165">
    <property type="protein sequence ID" value="KAJ3779832.1"/>
    <property type="molecule type" value="Genomic_DNA"/>
</dbReference>
<keyword evidence="2" id="KW-1185">Reference proteome</keyword>
<protein>
    <submittedName>
        <fullName evidence="1">Uncharacterized protein</fullName>
    </submittedName>
</protein>
<dbReference type="AlphaFoldDB" id="A0AA38KSW8"/>
<proteinExistence type="predicted"/>
<reference evidence="1" key="1">
    <citation type="submission" date="2022-08" db="EMBL/GenBank/DDBJ databases">
        <authorList>
            <consortium name="DOE Joint Genome Institute"/>
            <person name="Min B."/>
            <person name="Riley R."/>
            <person name="Sierra-Patev S."/>
            <person name="Naranjo-Ortiz M."/>
            <person name="Looney B."/>
            <person name="Konkel Z."/>
            <person name="Slot J.C."/>
            <person name="Sakamoto Y."/>
            <person name="Steenwyk J.L."/>
            <person name="Rokas A."/>
            <person name="Carro J."/>
            <person name="Camarero S."/>
            <person name="Ferreira P."/>
            <person name="Molpeceres G."/>
            <person name="Ruiz-Duenas F.J."/>
            <person name="Serrano A."/>
            <person name="Henrissat B."/>
            <person name="Drula E."/>
            <person name="Hughes K.W."/>
            <person name="Mata J.L."/>
            <person name="Ishikawa N.K."/>
            <person name="Vargas-Isla R."/>
            <person name="Ushijima S."/>
            <person name="Smith C.A."/>
            <person name="Ahrendt S."/>
            <person name="Andreopoulos W."/>
            <person name="He G."/>
            <person name="Labutti K."/>
            <person name="Lipzen A."/>
            <person name="Ng V."/>
            <person name="Sandor L."/>
            <person name="Barry K."/>
            <person name="Martinez A.T."/>
            <person name="Xiao Y."/>
            <person name="Gibbons J.G."/>
            <person name="Terashima K."/>
            <person name="Hibbett D.S."/>
            <person name="Grigoriev I.V."/>
        </authorList>
    </citation>
    <scope>NUCLEOTIDE SEQUENCE</scope>
    <source>
        <strain evidence="1">TFB10291</strain>
    </source>
</reference>
<evidence type="ECO:0000313" key="2">
    <source>
        <dbReference type="Proteomes" id="UP001163798"/>
    </source>
</evidence>
<comment type="caution">
    <text evidence="1">The sequence shown here is derived from an EMBL/GenBank/DDBJ whole genome shotgun (WGS) entry which is preliminary data.</text>
</comment>
<accession>A0AA38KSW8</accession>
<organism evidence="1 2">
    <name type="scientific">Lentinula aff. detonsa</name>
    <dbReference type="NCBI Taxonomy" id="2804958"/>
    <lineage>
        <taxon>Eukaryota</taxon>
        <taxon>Fungi</taxon>
        <taxon>Dikarya</taxon>
        <taxon>Basidiomycota</taxon>
        <taxon>Agaricomycotina</taxon>
        <taxon>Agaricomycetes</taxon>
        <taxon>Agaricomycetidae</taxon>
        <taxon>Agaricales</taxon>
        <taxon>Marasmiineae</taxon>
        <taxon>Omphalotaceae</taxon>
        <taxon>Lentinula</taxon>
    </lineage>
</organism>
<gene>
    <name evidence="1" type="ORF">GGU10DRAFT_381688</name>
</gene>
<evidence type="ECO:0000313" key="1">
    <source>
        <dbReference type="EMBL" id="KAJ3779832.1"/>
    </source>
</evidence>